<dbReference type="PROSITE" id="PS50283">
    <property type="entry name" value="NA_SOLUT_SYMP_3"/>
    <property type="match status" value="1"/>
</dbReference>
<feature type="transmembrane region" description="Helical" evidence="14">
    <location>
        <begin position="255"/>
        <end position="278"/>
    </location>
</feature>
<dbReference type="RefSeq" id="WP_015250479.1">
    <property type="nucleotide sequence ID" value="NC_019892.1"/>
</dbReference>
<dbReference type="KEGG" id="saci:Sinac_7371"/>
<dbReference type="HOGENOM" id="CLU_019510_0_0_0"/>
<keyword evidence="3" id="KW-0813">Transport</keyword>
<feature type="transmembrane region" description="Helical" evidence="14">
    <location>
        <begin position="195"/>
        <end position="216"/>
    </location>
</feature>
<protein>
    <submittedName>
        <fullName evidence="15">Na+/proline symporter</fullName>
    </submittedName>
</protein>
<dbReference type="GO" id="GO:0015824">
    <property type="term" value="P:proline transport"/>
    <property type="evidence" value="ECO:0007669"/>
    <property type="project" value="TreeGrafter"/>
</dbReference>
<dbReference type="PANTHER" id="PTHR48086:SF3">
    <property type="entry name" value="SODIUM_PROLINE SYMPORTER"/>
    <property type="match status" value="1"/>
</dbReference>
<evidence type="ECO:0000256" key="6">
    <source>
        <dbReference type="ARBA" id="ARBA00022847"/>
    </source>
</evidence>
<evidence type="ECO:0000256" key="13">
    <source>
        <dbReference type="RuleBase" id="RU362091"/>
    </source>
</evidence>
<keyword evidence="9" id="KW-0406">Ion transport</keyword>
<dbReference type="InterPro" id="IPR038377">
    <property type="entry name" value="Na/Glc_symporter_sf"/>
</dbReference>
<keyword evidence="8" id="KW-0915">Sodium</keyword>
<name>L0DQY6_SINAD</name>
<keyword evidence="4" id="KW-1003">Cell membrane</keyword>
<feature type="transmembrane region" description="Helical" evidence="14">
    <location>
        <begin position="58"/>
        <end position="81"/>
    </location>
</feature>
<evidence type="ECO:0000256" key="2">
    <source>
        <dbReference type="ARBA" id="ARBA00006434"/>
    </source>
</evidence>
<feature type="transmembrane region" description="Helical" evidence="14">
    <location>
        <begin position="432"/>
        <end position="452"/>
    </location>
</feature>
<evidence type="ECO:0000256" key="12">
    <source>
        <dbReference type="ARBA" id="ARBA00033708"/>
    </source>
</evidence>
<feature type="transmembrane region" description="Helical" evidence="14">
    <location>
        <begin position="139"/>
        <end position="163"/>
    </location>
</feature>
<dbReference type="PANTHER" id="PTHR48086">
    <property type="entry name" value="SODIUM/PROLINE SYMPORTER-RELATED"/>
    <property type="match status" value="1"/>
</dbReference>
<evidence type="ECO:0000256" key="10">
    <source>
        <dbReference type="ARBA" id="ARBA00023136"/>
    </source>
</evidence>
<dbReference type="EMBL" id="CP003364">
    <property type="protein sequence ID" value="AGA31410.1"/>
    <property type="molecule type" value="Genomic_DNA"/>
</dbReference>
<sequence length="633" mass="69627">MTISGVLFASTVALRLGVVEWGVIALYGAMMVGLGLYFSRAATKSADGFLIGERSLPWWVIGFANVATYSDSGGGWVWLFYVGGFMYLNQIAWIAWPIWMPLVGIFWAKMWRRSGLVTTGELIELRYSGRGASAFRGFYGVYACIGWATVFLGYGTAMLAQILAPMIGWSPLAVVLVFGAVTLTYTLMGGLLGAAYIDVPQFAIFFFAAVIVWYFGVQEFGSYSAMLDKAMVQRDASFWQIFSPSSGTNTYVDPATLGALVLIGFFLAGSPCAGEGWTAQRCLAAKDERHAVFGQMFNCVLSLVVRMVPLLPLGILAIAIYPPAERTHGLMSMPDGTTAPSIGVWSQLVVRYADKLPGFGGLLIAAVLAGYMSTVGTLLQWGSSFVVNDLYRRHMRPDAPEHEHIRVARIVMVAMMVFSTVLALGIKDIGPWVFFINAAMIAPALPLSWLRWFWWRLNVWGEVFGILVSVPLSALVWFGLDWKSRPAWQPTLLLLGIGMAGSVLISLLTPAESRETLRRFYLKVRPPGAWGPIRRELEAEGLIDPARQRRELVWDLRAAACGILFCFTITWTLFTAIMLRWTEAALYSLVGLASGWAYYACWIRSHRESSELADDKGFVAVPVGAVTEAGVNP</sequence>
<accession>L0DQY6</accession>
<dbReference type="AlphaFoldDB" id="L0DQY6"/>
<evidence type="ECO:0000256" key="11">
    <source>
        <dbReference type="ARBA" id="ARBA00023201"/>
    </source>
</evidence>
<feature type="transmembrane region" description="Helical" evidence="14">
    <location>
        <begin position="492"/>
        <end position="511"/>
    </location>
</feature>
<dbReference type="GO" id="GO:0005886">
    <property type="term" value="C:plasma membrane"/>
    <property type="evidence" value="ECO:0007669"/>
    <property type="project" value="UniProtKB-SubCell"/>
</dbReference>
<keyword evidence="11" id="KW-0739">Sodium transport</keyword>
<evidence type="ECO:0000256" key="9">
    <source>
        <dbReference type="ARBA" id="ARBA00023065"/>
    </source>
</evidence>
<keyword evidence="6" id="KW-0769">Symport</keyword>
<evidence type="ECO:0000256" key="3">
    <source>
        <dbReference type="ARBA" id="ARBA00022448"/>
    </source>
</evidence>
<dbReference type="Pfam" id="PF00474">
    <property type="entry name" value="SSF"/>
    <property type="match status" value="1"/>
</dbReference>
<evidence type="ECO:0000256" key="8">
    <source>
        <dbReference type="ARBA" id="ARBA00023053"/>
    </source>
</evidence>
<proteinExistence type="inferred from homology"/>
<dbReference type="OrthoDB" id="9814523at2"/>
<feature type="transmembrane region" description="Helical" evidence="14">
    <location>
        <begin position="87"/>
        <end position="108"/>
    </location>
</feature>
<evidence type="ECO:0000256" key="1">
    <source>
        <dbReference type="ARBA" id="ARBA00004651"/>
    </source>
</evidence>
<keyword evidence="10 14" id="KW-0472">Membrane</keyword>
<reference evidence="15 16" key="1">
    <citation type="submission" date="2012-02" db="EMBL/GenBank/DDBJ databases">
        <title>Complete sequence of chromosome of Singulisphaera acidiphila DSM 18658.</title>
        <authorList>
            <consortium name="US DOE Joint Genome Institute (JGI-PGF)"/>
            <person name="Lucas S."/>
            <person name="Copeland A."/>
            <person name="Lapidus A."/>
            <person name="Glavina del Rio T."/>
            <person name="Dalin E."/>
            <person name="Tice H."/>
            <person name="Bruce D."/>
            <person name="Goodwin L."/>
            <person name="Pitluck S."/>
            <person name="Peters L."/>
            <person name="Ovchinnikova G."/>
            <person name="Chertkov O."/>
            <person name="Kyrpides N."/>
            <person name="Mavromatis K."/>
            <person name="Ivanova N."/>
            <person name="Brettin T."/>
            <person name="Detter J.C."/>
            <person name="Han C."/>
            <person name="Larimer F."/>
            <person name="Land M."/>
            <person name="Hauser L."/>
            <person name="Markowitz V."/>
            <person name="Cheng J.-F."/>
            <person name="Hugenholtz P."/>
            <person name="Woyke T."/>
            <person name="Wu D."/>
            <person name="Tindall B."/>
            <person name="Pomrenke H."/>
            <person name="Brambilla E."/>
            <person name="Klenk H.-P."/>
            <person name="Eisen J.A."/>
        </authorList>
    </citation>
    <scope>NUCLEOTIDE SEQUENCE [LARGE SCALE GENOMIC DNA]</scope>
    <source>
        <strain evidence="16">ATCC BAA-1392 / DSM 18658 / VKM B-2454 / MOB10</strain>
    </source>
</reference>
<evidence type="ECO:0000313" key="15">
    <source>
        <dbReference type="EMBL" id="AGA31410.1"/>
    </source>
</evidence>
<comment type="similarity">
    <text evidence="2 13">Belongs to the sodium:solute symporter (SSF) (TC 2.A.21) family.</text>
</comment>
<gene>
    <name evidence="15" type="ordered locus">Sinac_7371</name>
</gene>
<dbReference type="STRING" id="886293.Sinac_7371"/>
<evidence type="ECO:0000256" key="14">
    <source>
        <dbReference type="SAM" id="Phobius"/>
    </source>
</evidence>
<feature type="transmembrane region" description="Helical" evidence="14">
    <location>
        <begin position="459"/>
        <end position="480"/>
    </location>
</feature>
<dbReference type="Gene3D" id="1.20.1730.10">
    <property type="entry name" value="Sodium/glucose cotransporter"/>
    <property type="match status" value="1"/>
</dbReference>
<comment type="catalytic activity">
    <reaction evidence="12">
        <text>L-proline(in) + Na(+)(in) = L-proline(out) + Na(+)(out)</text>
        <dbReference type="Rhea" id="RHEA:28967"/>
        <dbReference type="ChEBI" id="CHEBI:29101"/>
        <dbReference type="ChEBI" id="CHEBI:60039"/>
    </reaction>
</comment>
<keyword evidence="16" id="KW-1185">Reference proteome</keyword>
<dbReference type="InterPro" id="IPR050277">
    <property type="entry name" value="Sodium:Solute_Symporter"/>
</dbReference>
<dbReference type="Proteomes" id="UP000010798">
    <property type="component" value="Chromosome"/>
</dbReference>
<organism evidence="15 16">
    <name type="scientific">Singulisphaera acidiphila (strain ATCC BAA-1392 / DSM 18658 / VKM B-2454 / MOB10)</name>
    <dbReference type="NCBI Taxonomy" id="886293"/>
    <lineage>
        <taxon>Bacteria</taxon>
        <taxon>Pseudomonadati</taxon>
        <taxon>Planctomycetota</taxon>
        <taxon>Planctomycetia</taxon>
        <taxon>Isosphaerales</taxon>
        <taxon>Isosphaeraceae</taxon>
        <taxon>Singulisphaera</taxon>
    </lineage>
</organism>
<feature type="transmembrane region" description="Helical" evidence="14">
    <location>
        <begin position="299"/>
        <end position="321"/>
    </location>
</feature>
<evidence type="ECO:0000256" key="5">
    <source>
        <dbReference type="ARBA" id="ARBA00022692"/>
    </source>
</evidence>
<comment type="subcellular location">
    <subcellularLocation>
        <location evidence="1">Cell membrane</location>
        <topology evidence="1">Multi-pass membrane protein</topology>
    </subcellularLocation>
</comment>
<evidence type="ECO:0000256" key="4">
    <source>
        <dbReference type="ARBA" id="ARBA00022475"/>
    </source>
</evidence>
<keyword evidence="5 14" id="KW-0812">Transmembrane</keyword>
<dbReference type="eggNOG" id="COG0591">
    <property type="taxonomic scope" value="Bacteria"/>
</dbReference>
<feature type="transmembrane region" description="Helical" evidence="14">
    <location>
        <begin position="407"/>
        <end position="426"/>
    </location>
</feature>
<feature type="transmembrane region" description="Helical" evidence="14">
    <location>
        <begin position="556"/>
        <end position="578"/>
    </location>
</feature>
<feature type="transmembrane region" description="Helical" evidence="14">
    <location>
        <begin position="362"/>
        <end position="387"/>
    </location>
</feature>
<keyword evidence="7 14" id="KW-1133">Transmembrane helix</keyword>
<evidence type="ECO:0000313" key="16">
    <source>
        <dbReference type="Proteomes" id="UP000010798"/>
    </source>
</evidence>
<feature type="transmembrane region" description="Helical" evidence="14">
    <location>
        <begin position="584"/>
        <end position="602"/>
    </location>
</feature>
<feature type="transmembrane region" description="Helical" evidence="14">
    <location>
        <begin position="169"/>
        <end position="188"/>
    </location>
</feature>
<dbReference type="InterPro" id="IPR001734">
    <property type="entry name" value="Na/solute_symporter"/>
</dbReference>
<feature type="transmembrane region" description="Helical" evidence="14">
    <location>
        <begin position="12"/>
        <end position="38"/>
    </location>
</feature>
<dbReference type="GO" id="GO:0005298">
    <property type="term" value="F:proline:sodium symporter activity"/>
    <property type="evidence" value="ECO:0007669"/>
    <property type="project" value="TreeGrafter"/>
</dbReference>
<evidence type="ECO:0000256" key="7">
    <source>
        <dbReference type="ARBA" id="ARBA00022989"/>
    </source>
</evidence>
<dbReference type="GO" id="GO:0015193">
    <property type="term" value="F:L-proline transmembrane transporter activity"/>
    <property type="evidence" value="ECO:0007669"/>
    <property type="project" value="TreeGrafter"/>
</dbReference>